<proteinExistence type="predicted"/>
<feature type="compositionally biased region" description="Basic and acidic residues" evidence="1">
    <location>
        <begin position="12"/>
        <end position="27"/>
    </location>
</feature>
<protein>
    <submittedName>
        <fullName evidence="2">Uncharacterized protein</fullName>
    </submittedName>
</protein>
<reference evidence="2" key="1">
    <citation type="submission" date="2016-06" db="EMBL/GenBank/DDBJ databases">
        <title>Complete Genome Sequence of Pandoraea faecigallinarum DSM-23572.</title>
        <authorList>
            <person name="Yong D."/>
            <person name="Ee R."/>
            <person name="Lim Y.-L."/>
            <person name="Yin W.-F."/>
            <person name="Chan K.-G."/>
        </authorList>
    </citation>
    <scope>NUCLEOTIDE SEQUENCE</scope>
    <source>
        <strain evidence="2">DSM 23572</strain>
        <plasmid evidence="2">pPF72-1</plasmid>
    </source>
</reference>
<gene>
    <name evidence="2" type="ORF">AB870_24715</name>
</gene>
<sequence length="120" mass="12711">MDSPCLAPGKLARGEARGAGERGHDLRGIPGKPRLLYVPTLVALLPRAAAAGENKGVGADRGPAVLLMHARRQIRSLKLNFFLVSTCAGWFGHLDRLDMMPGTPSWEVVVAAAATAMRQG</sequence>
<organism evidence="2 3">
    <name type="scientific">Pandoraea faecigallinarum</name>
    <dbReference type="NCBI Taxonomy" id="656179"/>
    <lineage>
        <taxon>Bacteria</taxon>
        <taxon>Pseudomonadati</taxon>
        <taxon>Pseudomonadota</taxon>
        <taxon>Betaproteobacteria</taxon>
        <taxon>Burkholderiales</taxon>
        <taxon>Burkholderiaceae</taxon>
        <taxon>Pandoraea</taxon>
    </lineage>
</organism>
<evidence type="ECO:0000313" key="2">
    <source>
        <dbReference type="EMBL" id="AKM33387.1"/>
    </source>
</evidence>
<dbReference type="EMBL" id="CP011808">
    <property type="protein sequence ID" value="AKM33387.1"/>
    <property type="molecule type" value="Genomic_DNA"/>
</dbReference>
<evidence type="ECO:0000256" key="1">
    <source>
        <dbReference type="SAM" id="MobiDB-lite"/>
    </source>
</evidence>
<keyword evidence="3" id="KW-1185">Reference proteome</keyword>
<dbReference type="AlphaFoldDB" id="A0A0H3X094"/>
<accession>A0A0H3X094</accession>
<geneLocation type="plasmid" evidence="2 3">
    <name>pPF72-1</name>
</geneLocation>
<evidence type="ECO:0000313" key="3">
    <source>
        <dbReference type="Proteomes" id="UP000035651"/>
    </source>
</evidence>
<keyword evidence="2" id="KW-0614">Plasmid</keyword>
<name>A0A0H3X094_9BURK</name>
<feature type="region of interest" description="Disordered" evidence="1">
    <location>
        <begin position="1"/>
        <end position="27"/>
    </location>
</feature>
<dbReference type="Proteomes" id="UP000035651">
    <property type="component" value="Plasmid pPF72-1"/>
</dbReference>
<dbReference type="KEGG" id="pfg:AB870_24715"/>